<comment type="caution">
    <text evidence="1">The sequence shown here is derived from an EMBL/GenBank/DDBJ whole genome shotgun (WGS) entry which is preliminary data.</text>
</comment>
<protein>
    <submittedName>
        <fullName evidence="1">Uncharacterized protein</fullName>
    </submittedName>
</protein>
<dbReference type="Proteomes" id="UP001501251">
    <property type="component" value="Unassembled WGS sequence"/>
</dbReference>
<accession>A0ABP8B3S5</accession>
<reference evidence="2" key="1">
    <citation type="journal article" date="2019" name="Int. J. Syst. Evol. Microbiol.">
        <title>The Global Catalogue of Microorganisms (GCM) 10K type strain sequencing project: providing services to taxonomists for standard genome sequencing and annotation.</title>
        <authorList>
            <consortium name="The Broad Institute Genomics Platform"/>
            <consortium name="The Broad Institute Genome Sequencing Center for Infectious Disease"/>
            <person name="Wu L."/>
            <person name="Ma J."/>
        </authorList>
    </citation>
    <scope>NUCLEOTIDE SEQUENCE [LARGE SCALE GENOMIC DNA]</scope>
    <source>
        <strain evidence="2">JCM 17388</strain>
    </source>
</reference>
<sequence>MGPFALALRFGERPALGTVRAGKSVLGVVSGAELRTRALVLGAVLVTRGEADVPTVRGALGLGAVLRAGVAVEADSAGVRVLTTVPVAKPLDLPEHPDHAPVQIHVLPPQTQRLRLPKSQRQRHRPARTVPAILDHGQEVLSLFPGQRLNLVVLTGRRVDFGDSLFFRSASV</sequence>
<keyword evidence="2" id="KW-1185">Reference proteome</keyword>
<dbReference type="EMBL" id="BAABAQ010000008">
    <property type="protein sequence ID" value="GAA4197078.1"/>
    <property type="molecule type" value="Genomic_DNA"/>
</dbReference>
<evidence type="ECO:0000313" key="1">
    <source>
        <dbReference type="EMBL" id="GAA4197078.1"/>
    </source>
</evidence>
<evidence type="ECO:0000313" key="2">
    <source>
        <dbReference type="Proteomes" id="UP001501251"/>
    </source>
</evidence>
<proteinExistence type="predicted"/>
<gene>
    <name evidence="1" type="ORF">GCM10022252_45520</name>
</gene>
<organism evidence="1 2">
    <name type="scientific">Streptosporangium oxazolinicum</name>
    <dbReference type="NCBI Taxonomy" id="909287"/>
    <lineage>
        <taxon>Bacteria</taxon>
        <taxon>Bacillati</taxon>
        <taxon>Actinomycetota</taxon>
        <taxon>Actinomycetes</taxon>
        <taxon>Streptosporangiales</taxon>
        <taxon>Streptosporangiaceae</taxon>
        <taxon>Streptosporangium</taxon>
    </lineage>
</organism>
<name>A0ABP8B3S5_9ACTN</name>